<dbReference type="RefSeq" id="WP_183398442.1">
    <property type="nucleotide sequence ID" value="NZ_JACIDS010000002.1"/>
</dbReference>
<dbReference type="EMBL" id="JACIDS010000002">
    <property type="protein sequence ID" value="MBB3930825.1"/>
    <property type="molecule type" value="Genomic_DNA"/>
</dbReference>
<gene>
    <name evidence="1" type="ORF">GGR25_001864</name>
</gene>
<name>A0A840AQT0_9HYPH</name>
<comment type="caution">
    <text evidence="1">The sequence shown here is derived from an EMBL/GenBank/DDBJ whole genome shotgun (WGS) entry which is preliminary data.</text>
</comment>
<dbReference type="Proteomes" id="UP000553963">
    <property type="component" value="Unassembled WGS sequence"/>
</dbReference>
<evidence type="ECO:0008006" key="3">
    <source>
        <dbReference type="Google" id="ProtNLM"/>
    </source>
</evidence>
<sequence>MARAPDFITFTGIDDRTPIEGLEDLSARYPIEWGVLLDPAQQGKVPRFPNQQTVARVAASGLRLAAHLCGAHTEALRDGEPAHMALALARFARIQINSHSVSVAEASRFGAPIGRRCILPCTGDRFPDADAVDWLHDLSGGRGLAAGTWPPYPGRLAGYAGGIGPDTGASVVAAIGADGPYWIDMESRIRTDDWLDLELCRRVCRAVYGE</sequence>
<proteinExistence type="predicted"/>
<reference evidence="1 2" key="1">
    <citation type="submission" date="2020-08" db="EMBL/GenBank/DDBJ databases">
        <title>Genomic Encyclopedia of Type Strains, Phase IV (KMG-IV): sequencing the most valuable type-strain genomes for metagenomic binning, comparative biology and taxonomic classification.</title>
        <authorList>
            <person name="Goeker M."/>
        </authorList>
    </citation>
    <scope>NUCLEOTIDE SEQUENCE [LARGE SCALE GENOMIC DNA]</scope>
    <source>
        <strain evidence="1 2">DSM 25966</strain>
    </source>
</reference>
<organism evidence="1 2">
    <name type="scientific">Kaistia hirudinis</name>
    <dbReference type="NCBI Taxonomy" id="1293440"/>
    <lineage>
        <taxon>Bacteria</taxon>
        <taxon>Pseudomonadati</taxon>
        <taxon>Pseudomonadota</taxon>
        <taxon>Alphaproteobacteria</taxon>
        <taxon>Hyphomicrobiales</taxon>
        <taxon>Kaistiaceae</taxon>
        <taxon>Kaistia</taxon>
    </lineage>
</organism>
<evidence type="ECO:0000313" key="2">
    <source>
        <dbReference type="Proteomes" id="UP000553963"/>
    </source>
</evidence>
<protein>
    <recommendedName>
        <fullName evidence="3">Phosphoribosylanthranilate isomerase</fullName>
    </recommendedName>
</protein>
<accession>A0A840AQT0</accession>
<evidence type="ECO:0000313" key="1">
    <source>
        <dbReference type="EMBL" id="MBB3930825.1"/>
    </source>
</evidence>
<dbReference type="AlphaFoldDB" id="A0A840AQT0"/>
<keyword evidence="2" id="KW-1185">Reference proteome</keyword>